<accession>A0ABX8EGT7</accession>
<evidence type="ECO:0000313" key="4">
    <source>
        <dbReference type="Proteomes" id="UP000679307"/>
    </source>
</evidence>
<sequence>MTDPAPDGQADLFDRWLAHRSPPEPAAPVEPLSPAPPTPAPPAPARPVRKPEQPHLPAAVDEDLAHPTFRPRRTARLVTGLLLLASLGVTALLAWEAYGNRTDLVAGDLVPVGIAAALSLVLWAVRSSTSVARLSVDGGHLTITRNGETWRCDLAGRATPVEVVGRPGRRGWKVVFARRGHPPYVVDASMVDPVHFTRVLAHYRPDVVDRP</sequence>
<dbReference type="EMBL" id="CP075371">
    <property type="protein sequence ID" value="QVT78323.1"/>
    <property type="molecule type" value="Genomic_DNA"/>
</dbReference>
<feature type="compositionally biased region" description="Pro residues" evidence="1">
    <location>
        <begin position="23"/>
        <end position="45"/>
    </location>
</feature>
<dbReference type="RefSeq" id="WP_214057917.1">
    <property type="nucleotide sequence ID" value="NZ_BAAAHS010000033.1"/>
</dbReference>
<organism evidence="3 4">
    <name type="scientific">Nocardioides aquaticus</name>
    <dbReference type="NCBI Taxonomy" id="160826"/>
    <lineage>
        <taxon>Bacteria</taxon>
        <taxon>Bacillati</taxon>
        <taxon>Actinomycetota</taxon>
        <taxon>Actinomycetes</taxon>
        <taxon>Propionibacteriales</taxon>
        <taxon>Nocardioidaceae</taxon>
        <taxon>Nocardioides</taxon>
    </lineage>
</organism>
<evidence type="ECO:0000313" key="3">
    <source>
        <dbReference type="EMBL" id="QVT78323.1"/>
    </source>
</evidence>
<feature type="transmembrane region" description="Helical" evidence="2">
    <location>
        <begin position="104"/>
        <end position="125"/>
    </location>
</feature>
<name>A0ABX8EGT7_9ACTN</name>
<evidence type="ECO:0000256" key="2">
    <source>
        <dbReference type="SAM" id="Phobius"/>
    </source>
</evidence>
<keyword evidence="4" id="KW-1185">Reference proteome</keyword>
<evidence type="ECO:0000256" key="1">
    <source>
        <dbReference type="SAM" id="MobiDB-lite"/>
    </source>
</evidence>
<gene>
    <name evidence="3" type="ORF">ENKNEFLB_00699</name>
</gene>
<feature type="transmembrane region" description="Helical" evidence="2">
    <location>
        <begin position="77"/>
        <end position="98"/>
    </location>
</feature>
<keyword evidence="2" id="KW-0472">Membrane</keyword>
<feature type="region of interest" description="Disordered" evidence="1">
    <location>
        <begin position="1"/>
        <end position="53"/>
    </location>
</feature>
<evidence type="ECO:0008006" key="5">
    <source>
        <dbReference type="Google" id="ProtNLM"/>
    </source>
</evidence>
<keyword evidence="2" id="KW-1133">Transmembrane helix</keyword>
<proteinExistence type="predicted"/>
<keyword evidence="2" id="KW-0812">Transmembrane</keyword>
<dbReference type="Proteomes" id="UP000679307">
    <property type="component" value="Chromosome"/>
</dbReference>
<protein>
    <recommendedName>
        <fullName evidence="5">PH domain-containing protein</fullName>
    </recommendedName>
</protein>
<reference evidence="3 4" key="1">
    <citation type="submission" date="2021-05" db="EMBL/GenBank/DDBJ databases">
        <title>Complete genome of Nocardioides aquaticus KCTC 9944T isolated from meromictic and hypersaline Ekho Lake, Antarctica.</title>
        <authorList>
            <person name="Hwang K."/>
            <person name="Kim K.M."/>
            <person name="Choe H."/>
        </authorList>
    </citation>
    <scope>NUCLEOTIDE SEQUENCE [LARGE SCALE GENOMIC DNA]</scope>
    <source>
        <strain evidence="3 4">KCTC 9944</strain>
    </source>
</reference>